<feature type="transmembrane region" description="Helical" evidence="6">
    <location>
        <begin position="130"/>
        <end position="150"/>
    </location>
</feature>
<keyword evidence="8" id="KW-1185">Reference proteome</keyword>
<evidence type="ECO:0008006" key="9">
    <source>
        <dbReference type="Google" id="ProtNLM"/>
    </source>
</evidence>
<name>A0ABR3U0W6_9PEZI</name>
<keyword evidence="4 6" id="KW-0472">Membrane</keyword>
<evidence type="ECO:0000256" key="4">
    <source>
        <dbReference type="ARBA" id="ARBA00023136"/>
    </source>
</evidence>
<evidence type="ECO:0000256" key="5">
    <source>
        <dbReference type="SAM" id="MobiDB-lite"/>
    </source>
</evidence>
<evidence type="ECO:0000256" key="6">
    <source>
        <dbReference type="SAM" id="Phobius"/>
    </source>
</evidence>
<feature type="transmembrane region" description="Helical" evidence="6">
    <location>
        <begin position="162"/>
        <end position="182"/>
    </location>
</feature>
<proteinExistence type="predicted"/>
<feature type="transmembrane region" description="Helical" evidence="6">
    <location>
        <begin position="188"/>
        <end position="213"/>
    </location>
</feature>
<gene>
    <name evidence="7" type="ORF">SLS58_001765</name>
</gene>
<organism evidence="7 8">
    <name type="scientific">Diplodia intermedia</name>
    <dbReference type="NCBI Taxonomy" id="856260"/>
    <lineage>
        <taxon>Eukaryota</taxon>
        <taxon>Fungi</taxon>
        <taxon>Dikarya</taxon>
        <taxon>Ascomycota</taxon>
        <taxon>Pezizomycotina</taxon>
        <taxon>Dothideomycetes</taxon>
        <taxon>Dothideomycetes incertae sedis</taxon>
        <taxon>Botryosphaeriales</taxon>
        <taxon>Botryosphaeriaceae</taxon>
        <taxon>Diplodia</taxon>
    </lineage>
</organism>
<evidence type="ECO:0000256" key="3">
    <source>
        <dbReference type="ARBA" id="ARBA00022989"/>
    </source>
</evidence>
<comment type="caution">
    <text evidence="7">The sequence shown here is derived from an EMBL/GenBank/DDBJ whole genome shotgun (WGS) entry which is preliminary data.</text>
</comment>
<dbReference type="InterPro" id="IPR006603">
    <property type="entry name" value="PQ-loop_rpt"/>
</dbReference>
<dbReference type="PANTHER" id="PTHR16201:SF37">
    <property type="entry name" value="PQ-LOOP REPEAT-CONTAINING PROTEIN"/>
    <property type="match status" value="1"/>
</dbReference>
<reference evidence="7 8" key="1">
    <citation type="journal article" date="2023" name="Plant Dis.">
        <title>First Report of Diplodia intermedia Causing Canker and Dieback Diseases on Apple Trees in Canada.</title>
        <authorList>
            <person name="Ellouze W."/>
            <person name="Ilyukhin E."/>
            <person name="Sulman M."/>
            <person name="Ali S."/>
        </authorList>
    </citation>
    <scope>NUCLEOTIDE SEQUENCE [LARGE SCALE GENOMIC DNA]</scope>
    <source>
        <strain evidence="7 8">M45-28</strain>
    </source>
</reference>
<feature type="transmembrane region" description="Helical" evidence="6">
    <location>
        <begin position="94"/>
        <end position="118"/>
    </location>
</feature>
<protein>
    <recommendedName>
        <fullName evidence="9">PQ loop repeat protein</fullName>
    </recommendedName>
</protein>
<feature type="transmembrane region" description="Helical" evidence="6">
    <location>
        <begin position="40"/>
        <end position="58"/>
    </location>
</feature>
<dbReference type="InterPro" id="IPR051415">
    <property type="entry name" value="LAAT-1"/>
</dbReference>
<dbReference type="Gene3D" id="1.20.1280.290">
    <property type="match status" value="1"/>
</dbReference>
<feature type="transmembrane region" description="Helical" evidence="6">
    <location>
        <begin position="6"/>
        <end position="28"/>
    </location>
</feature>
<comment type="subcellular location">
    <subcellularLocation>
        <location evidence="1">Membrane</location>
        <topology evidence="1">Multi-pass membrane protein</topology>
    </subcellularLocation>
</comment>
<evidence type="ECO:0000256" key="1">
    <source>
        <dbReference type="ARBA" id="ARBA00004141"/>
    </source>
</evidence>
<evidence type="ECO:0000313" key="7">
    <source>
        <dbReference type="EMBL" id="KAL1649191.1"/>
    </source>
</evidence>
<dbReference type="Proteomes" id="UP001521184">
    <property type="component" value="Unassembled WGS sequence"/>
</dbReference>
<dbReference type="PANTHER" id="PTHR16201">
    <property type="entry name" value="SEVEN TRANSMEMBRANE PROTEIN 1-RELATED"/>
    <property type="match status" value="1"/>
</dbReference>
<dbReference type="EMBL" id="JAKEKT020000007">
    <property type="protein sequence ID" value="KAL1649191.1"/>
    <property type="molecule type" value="Genomic_DNA"/>
</dbReference>
<feature type="region of interest" description="Disordered" evidence="5">
    <location>
        <begin position="226"/>
        <end position="280"/>
    </location>
</feature>
<feature type="compositionally biased region" description="Acidic residues" evidence="5">
    <location>
        <begin position="241"/>
        <end position="250"/>
    </location>
</feature>
<evidence type="ECO:0000256" key="2">
    <source>
        <dbReference type="ARBA" id="ARBA00022692"/>
    </source>
</evidence>
<feature type="compositionally biased region" description="Low complexity" evidence="5">
    <location>
        <begin position="256"/>
        <end position="269"/>
    </location>
</feature>
<evidence type="ECO:0000313" key="8">
    <source>
        <dbReference type="Proteomes" id="UP001521184"/>
    </source>
</evidence>
<keyword evidence="2 6" id="KW-0812">Transmembrane</keyword>
<dbReference type="Pfam" id="PF04193">
    <property type="entry name" value="PQ-loop"/>
    <property type="match status" value="2"/>
</dbReference>
<dbReference type="SMART" id="SM00679">
    <property type="entry name" value="CTNS"/>
    <property type="match status" value="2"/>
</dbReference>
<keyword evidence="3 6" id="KW-1133">Transmembrane helix</keyword>
<sequence>MDVPVAANVLGTIGAVCWSIQLIPQIIINYRRHHATGLQPAMMMWWACAGVPLGVYNIVSNFNIALQIQPQLLTLLSLATWIQCHHYQKRWAALRSLCIVLPIAGAMAGVEAALVVALRVGVARGTRWPLTLMAVLAAAGLAAGVLRHYWDIWRHRTVRGISFVFVAIDAAGDLFSLVSVLFQPELDVLGLVTYGVELALWLGVFACGGYFNFWPWLMRKRRGAAGGSGSDVDAARSERGADDDDDDDDDDRRVDAAGSGEGAAESSAVELHDLPSSTSVFRTPSCELALARSRTGGSRRS</sequence>
<accession>A0ABR3U0W6</accession>